<name>A0A4Y8CZ78_9HELO</name>
<dbReference type="EMBL" id="PHWZ01000244">
    <property type="protein sequence ID" value="TEY53595.1"/>
    <property type="molecule type" value="Genomic_DNA"/>
</dbReference>
<accession>A0A4Y8CZ78</accession>
<dbReference type="OrthoDB" id="3514426at2759"/>
<gene>
    <name evidence="1" type="ORF">BOTCAL_0244g00230</name>
</gene>
<dbReference type="Proteomes" id="UP000297299">
    <property type="component" value="Unassembled WGS sequence"/>
</dbReference>
<comment type="caution">
    <text evidence="1">The sequence shown here is derived from an EMBL/GenBank/DDBJ whole genome shotgun (WGS) entry which is preliminary data.</text>
</comment>
<proteinExistence type="predicted"/>
<evidence type="ECO:0000313" key="2">
    <source>
        <dbReference type="Proteomes" id="UP000297299"/>
    </source>
</evidence>
<evidence type="ECO:0000313" key="1">
    <source>
        <dbReference type="EMBL" id="TEY53595.1"/>
    </source>
</evidence>
<sequence>MAARHAKIRRSAEERFNALIGEGHTFEVLELRFQRELQHHANLRTNDAQICIGVLNLIQQARATECPRADDFPPLNNLQLHQPGVRSRRARASLLTTSEPKLVVKLKINDGCFEPTVIPYPSTSISPHTPTGYVKWQVNKSGAPVSAVIPTVVCPETLEYKGGNLDQNQLKYNALARRAGTKEIIETRINNALTQGVDIEEATRRAHSYAEAQVCIINAGFEPREEEEESEAE</sequence>
<reference evidence="1 2" key="1">
    <citation type="submission" date="2017-11" db="EMBL/GenBank/DDBJ databases">
        <title>Comparative genomics of Botrytis spp.</title>
        <authorList>
            <person name="Valero-Jimenez C.A."/>
            <person name="Tapia P."/>
            <person name="Veloso J."/>
            <person name="Silva-Moreno E."/>
            <person name="Staats M."/>
            <person name="Valdes J.H."/>
            <person name="Van Kan J.A.L."/>
        </authorList>
    </citation>
    <scope>NUCLEOTIDE SEQUENCE [LARGE SCALE GENOMIC DNA]</scope>
    <source>
        <strain evidence="1 2">MUCL2830</strain>
    </source>
</reference>
<protein>
    <submittedName>
        <fullName evidence="1">Uncharacterized protein</fullName>
    </submittedName>
</protein>
<keyword evidence="2" id="KW-1185">Reference proteome</keyword>
<organism evidence="1 2">
    <name type="scientific">Botryotinia calthae</name>
    <dbReference type="NCBI Taxonomy" id="38488"/>
    <lineage>
        <taxon>Eukaryota</taxon>
        <taxon>Fungi</taxon>
        <taxon>Dikarya</taxon>
        <taxon>Ascomycota</taxon>
        <taxon>Pezizomycotina</taxon>
        <taxon>Leotiomycetes</taxon>
        <taxon>Helotiales</taxon>
        <taxon>Sclerotiniaceae</taxon>
        <taxon>Botryotinia</taxon>
    </lineage>
</organism>
<dbReference type="AlphaFoldDB" id="A0A4Y8CZ78"/>